<keyword evidence="3" id="KW-1185">Reference proteome</keyword>
<evidence type="ECO:0000313" key="2">
    <source>
        <dbReference type="EMBL" id="MEL7560482.1"/>
    </source>
</evidence>
<dbReference type="Proteomes" id="UP001467669">
    <property type="component" value="Unassembled WGS sequence"/>
</dbReference>
<proteinExistence type="predicted"/>
<dbReference type="RefSeq" id="WP_342407463.1">
    <property type="nucleotide sequence ID" value="NZ_JBCFXD010000011.1"/>
</dbReference>
<dbReference type="EMBL" id="JBCFXD010000011">
    <property type="protein sequence ID" value="MEL7560482.1"/>
    <property type="molecule type" value="Genomic_DNA"/>
</dbReference>
<organism evidence="2 3">
    <name type="scientific">Stutzerimonas chloritidismutans</name>
    <name type="common">Pseudomonas chloritidismutans</name>
    <dbReference type="NCBI Taxonomy" id="203192"/>
    <lineage>
        <taxon>Bacteria</taxon>
        <taxon>Pseudomonadati</taxon>
        <taxon>Pseudomonadota</taxon>
        <taxon>Gammaproteobacteria</taxon>
        <taxon>Pseudomonadales</taxon>
        <taxon>Pseudomonadaceae</taxon>
        <taxon>Stutzerimonas</taxon>
    </lineage>
</organism>
<dbReference type="Pfam" id="PF23296">
    <property type="entry name" value="DUF7079"/>
    <property type="match status" value="1"/>
</dbReference>
<gene>
    <name evidence="2" type="ORF">AAGW23_16685</name>
</gene>
<name>A0ABU9MB42_STUCH</name>
<evidence type="ECO:0000259" key="1">
    <source>
        <dbReference type="Pfam" id="PF23296"/>
    </source>
</evidence>
<dbReference type="InterPro" id="IPR055507">
    <property type="entry name" value="DUF7079"/>
</dbReference>
<protein>
    <recommendedName>
        <fullName evidence="1">DUF7079 domain-containing protein</fullName>
    </recommendedName>
</protein>
<feature type="domain" description="DUF7079" evidence="1">
    <location>
        <begin position="18"/>
        <end position="123"/>
    </location>
</feature>
<reference evidence="2 3" key="1">
    <citation type="submission" date="2024-04" db="EMBL/GenBank/DDBJ databases">
        <title>Draft Genome Sequence of Isolates Cultured from Underwater Hawaii Seamounts in the North Pacific Ocean.</title>
        <authorList>
            <person name="Sharma I."/>
            <person name="Darden B."/>
            <person name="Creggett J."/>
            <person name="Taylor S."/>
            <person name="Grant M.P."/>
            <person name="Scott J."/>
            <person name="Attles S."/>
            <person name="Walker S."/>
            <person name="Johnson G."/>
            <person name="St. Cloud C."/>
        </authorList>
    </citation>
    <scope>NUCLEOTIDE SEQUENCE [LARGE SCALE GENOMIC DNA]</scope>
    <source>
        <strain evidence="2 3">03GJ23</strain>
    </source>
</reference>
<comment type="caution">
    <text evidence="2">The sequence shown here is derived from an EMBL/GenBank/DDBJ whole genome shotgun (WGS) entry which is preliminary data.</text>
</comment>
<sequence>MTNSSLLMGGLSTRHDQVRLWAALSDVFVDNAVDYASVARNLKGYERSAIETAFFVDVAPACYSNMQAPIPPIWTAFDSAWLAETIDCIHEARGSSSLRRLRDRAFIAYLRNRLKPEWQCIEMALDQ</sequence>
<evidence type="ECO:0000313" key="3">
    <source>
        <dbReference type="Proteomes" id="UP001467669"/>
    </source>
</evidence>
<accession>A0ABU9MB42</accession>